<evidence type="ECO:0000256" key="1">
    <source>
        <dbReference type="ARBA" id="ARBA00013134"/>
    </source>
</evidence>
<name>A0A8H5B9Z9_9AGAR</name>
<dbReference type="InterPro" id="IPR029062">
    <property type="entry name" value="Class_I_gatase-like"/>
</dbReference>
<evidence type="ECO:0000256" key="2">
    <source>
        <dbReference type="ARBA" id="ARBA00023016"/>
    </source>
</evidence>
<comment type="similarity">
    <text evidence="4">Belongs to the peptidase C56 family. HSP31-like subfamily.</text>
</comment>
<accession>A0A8H5B9Z9</accession>
<proteinExistence type="inferred from homology"/>
<dbReference type="InterPro" id="IPR050325">
    <property type="entry name" value="Prot/Nucl_acid_deglycase"/>
</dbReference>
<protein>
    <recommendedName>
        <fullName evidence="1">D-lactate dehydratase</fullName>
        <ecNumber evidence="1">4.2.1.130</ecNumber>
    </recommendedName>
</protein>
<keyword evidence="2" id="KW-0346">Stress response</keyword>
<dbReference type="PANTHER" id="PTHR48094:SF11">
    <property type="entry name" value="GLUTATHIONE-INDEPENDENT GLYOXALASE HSP31-RELATED"/>
    <property type="match status" value="1"/>
</dbReference>
<evidence type="ECO:0000259" key="6">
    <source>
        <dbReference type="Pfam" id="PF01965"/>
    </source>
</evidence>
<gene>
    <name evidence="7" type="ORF">D9619_008636</name>
</gene>
<dbReference type="Gene3D" id="3.40.50.880">
    <property type="match status" value="1"/>
</dbReference>
<dbReference type="OrthoDB" id="543156at2759"/>
<evidence type="ECO:0000256" key="4">
    <source>
        <dbReference type="ARBA" id="ARBA00038493"/>
    </source>
</evidence>
<dbReference type="GO" id="GO:0019243">
    <property type="term" value="P:methylglyoxal catabolic process to D-lactate via S-lactoyl-glutathione"/>
    <property type="evidence" value="ECO:0007669"/>
    <property type="project" value="TreeGrafter"/>
</dbReference>
<comment type="catalytic activity">
    <reaction evidence="5">
        <text>methylglyoxal + H2O = (R)-lactate + H(+)</text>
        <dbReference type="Rhea" id="RHEA:27754"/>
        <dbReference type="ChEBI" id="CHEBI:15377"/>
        <dbReference type="ChEBI" id="CHEBI:15378"/>
        <dbReference type="ChEBI" id="CHEBI:16004"/>
        <dbReference type="ChEBI" id="CHEBI:17158"/>
        <dbReference type="EC" id="4.2.1.130"/>
    </reaction>
</comment>
<dbReference type="CDD" id="cd03141">
    <property type="entry name" value="GATase1_Hsp31_like"/>
    <property type="match status" value="1"/>
</dbReference>
<dbReference type="AlphaFoldDB" id="A0A8H5B9Z9"/>
<dbReference type="InterPro" id="IPR002818">
    <property type="entry name" value="DJ-1/PfpI"/>
</dbReference>
<dbReference type="Proteomes" id="UP000567179">
    <property type="component" value="Unassembled WGS sequence"/>
</dbReference>
<feature type="domain" description="DJ-1/PfpI" evidence="6">
    <location>
        <begin position="83"/>
        <end position="222"/>
    </location>
</feature>
<keyword evidence="3" id="KW-0456">Lyase</keyword>
<evidence type="ECO:0000313" key="8">
    <source>
        <dbReference type="Proteomes" id="UP000567179"/>
    </source>
</evidence>
<dbReference type="PANTHER" id="PTHR48094">
    <property type="entry name" value="PROTEIN/NUCLEIC ACID DEGLYCASE DJ-1-RELATED"/>
    <property type="match status" value="1"/>
</dbReference>
<organism evidence="7 8">
    <name type="scientific">Psilocybe cf. subviscida</name>
    <dbReference type="NCBI Taxonomy" id="2480587"/>
    <lineage>
        <taxon>Eukaryota</taxon>
        <taxon>Fungi</taxon>
        <taxon>Dikarya</taxon>
        <taxon>Basidiomycota</taxon>
        <taxon>Agaricomycotina</taxon>
        <taxon>Agaricomycetes</taxon>
        <taxon>Agaricomycetidae</taxon>
        <taxon>Agaricales</taxon>
        <taxon>Agaricineae</taxon>
        <taxon>Strophariaceae</taxon>
        <taxon>Psilocybe</taxon>
    </lineage>
</organism>
<dbReference type="GO" id="GO:0019172">
    <property type="term" value="F:glyoxalase III activity"/>
    <property type="evidence" value="ECO:0007669"/>
    <property type="project" value="UniProtKB-EC"/>
</dbReference>
<reference evidence="7 8" key="1">
    <citation type="journal article" date="2020" name="ISME J.">
        <title>Uncovering the hidden diversity of litter-decomposition mechanisms in mushroom-forming fungi.</title>
        <authorList>
            <person name="Floudas D."/>
            <person name="Bentzer J."/>
            <person name="Ahren D."/>
            <person name="Johansson T."/>
            <person name="Persson P."/>
            <person name="Tunlid A."/>
        </authorList>
    </citation>
    <scope>NUCLEOTIDE SEQUENCE [LARGE SCALE GENOMIC DNA]</scope>
    <source>
        <strain evidence="7 8">CBS 101986</strain>
    </source>
</reference>
<evidence type="ECO:0000313" key="7">
    <source>
        <dbReference type="EMBL" id="KAF5319416.1"/>
    </source>
</evidence>
<comment type="caution">
    <text evidence="7">The sequence shown here is derived from an EMBL/GenBank/DDBJ whole genome shotgun (WGS) entry which is preliminary data.</text>
</comment>
<keyword evidence="8" id="KW-1185">Reference proteome</keyword>
<sequence length="228" mass="24062">MPAVLIVLSSATHTLTGGHGGWYLPEAAHPYEILSPHYNIDFAAPKGPNPPVDEGSVKDYAKDESSMKFWNDPVVKDKLANAKKLSEVDVADYEAVFYVGGHGPMMDLAFDEDNAKVASTFWQEGKIVSAVCHGPAGLVKAVDSEGKAIFAGRTVSAFSNKEEKLFGTVDAVPFSLEDKIVSLGATFVEPDAPYGVKLVVDGKLITGANPASGAAVGKAILEALQKAK</sequence>
<dbReference type="Pfam" id="PF01965">
    <property type="entry name" value="DJ-1_PfpI"/>
    <property type="match status" value="1"/>
</dbReference>
<dbReference type="GO" id="GO:0005737">
    <property type="term" value="C:cytoplasm"/>
    <property type="evidence" value="ECO:0007669"/>
    <property type="project" value="TreeGrafter"/>
</dbReference>
<dbReference type="SUPFAM" id="SSF52317">
    <property type="entry name" value="Class I glutamine amidotransferase-like"/>
    <property type="match status" value="1"/>
</dbReference>
<evidence type="ECO:0000256" key="3">
    <source>
        <dbReference type="ARBA" id="ARBA00023239"/>
    </source>
</evidence>
<dbReference type="EC" id="4.2.1.130" evidence="1"/>
<dbReference type="EMBL" id="JAACJJ010000029">
    <property type="protein sequence ID" value="KAF5319416.1"/>
    <property type="molecule type" value="Genomic_DNA"/>
</dbReference>
<evidence type="ECO:0000256" key="5">
    <source>
        <dbReference type="ARBA" id="ARBA00048082"/>
    </source>
</evidence>